<gene>
    <name evidence="10" type="primary">mrpF</name>
    <name evidence="10" type="ORF">GCM10010832_18510</name>
</gene>
<proteinExistence type="inferred from homology"/>
<keyword evidence="3 8" id="KW-0813">Transport</keyword>
<evidence type="ECO:0000256" key="8">
    <source>
        <dbReference type="PIRNR" id="PIRNR028784"/>
    </source>
</evidence>
<dbReference type="EMBL" id="BMGM01000007">
    <property type="protein sequence ID" value="GGE38538.1"/>
    <property type="molecule type" value="Genomic_DNA"/>
</dbReference>
<evidence type="ECO:0000313" key="10">
    <source>
        <dbReference type="EMBL" id="GGE38538.1"/>
    </source>
</evidence>
<evidence type="ECO:0000313" key="11">
    <source>
        <dbReference type="Proteomes" id="UP000599179"/>
    </source>
</evidence>
<dbReference type="Pfam" id="PF04066">
    <property type="entry name" value="MrpF_PhaF"/>
    <property type="match status" value="1"/>
</dbReference>
<accession>A0ABQ1SG63</accession>
<dbReference type="PIRSF" id="PIRSF028784">
    <property type="entry name" value="MrpF"/>
    <property type="match status" value="1"/>
</dbReference>
<feature type="transmembrane region" description="Helical" evidence="9">
    <location>
        <begin position="62"/>
        <end position="84"/>
    </location>
</feature>
<keyword evidence="6 9" id="KW-1133">Transmembrane helix</keyword>
<comment type="subcellular location">
    <subcellularLocation>
        <location evidence="1 8">Cell membrane</location>
        <topology evidence="1 8">Multi-pass membrane protein</topology>
    </subcellularLocation>
</comment>
<evidence type="ECO:0000256" key="9">
    <source>
        <dbReference type="SAM" id="Phobius"/>
    </source>
</evidence>
<dbReference type="NCBIfam" id="NF009243">
    <property type="entry name" value="PRK12599.1-2"/>
    <property type="match status" value="1"/>
</dbReference>
<feature type="transmembrane region" description="Helical" evidence="9">
    <location>
        <begin position="36"/>
        <end position="56"/>
    </location>
</feature>
<evidence type="ECO:0000256" key="6">
    <source>
        <dbReference type="ARBA" id="ARBA00022989"/>
    </source>
</evidence>
<evidence type="ECO:0000256" key="2">
    <source>
        <dbReference type="ARBA" id="ARBA00009212"/>
    </source>
</evidence>
<keyword evidence="5 9" id="KW-0812">Transmembrane</keyword>
<keyword evidence="4 8" id="KW-1003">Cell membrane</keyword>
<name>A0ABQ1SG63_9FLAO</name>
<keyword evidence="11" id="KW-1185">Reference proteome</keyword>
<sequence>MSLHDYLYYVILPILAISSLAVFVRFVKGPTIVDRVVALDLIITLGIGEIAIYSIINNKPTFLDIATILALIAFLGTVAFAYYLEKRDKKDD</sequence>
<organism evidence="10 11">
    <name type="scientific">Psychroflexus planctonicus</name>
    <dbReference type="NCBI Taxonomy" id="1526575"/>
    <lineage>
        <taxon>Bacteria</taxon>
        <taxon>Pseudomonadati</taxon>
        <taxon>Bacteroidota</taxon>
        <taxon>Flavobacteriia</taxon>
        <taxon>Flavobacteriales</taxon>
        <taxon>Flavobacteriaceae</taxon>
        <taxon>Psychroflexus</taxon>
    </lineage>
</organism>
<evidence type="ECO:0000256" key="3">
    <source>
        <dbReference type="ARBA" id="ARBA00022448"/>
    </source>
</evidence>
<comment type="caution">
    <text evidence="10">The sequence shown here is derived from an EMBL/GenBank/DDBJ whole genome shotgun (WGS) entry which is preliminary data.</text>
</comment>
<evidence type="ECO:0000256" key="4">
    <source>
        <dbReference type="ARBA" id="ARBA00022475"/>
    </source>
</evidence>
<dbReference type="PANTHER" id="PTHR34702">
    <property type="entry name" value="NA(+)/H(+) ANTIPORTER SUBUNIT F1"/>
    <property type="match status" value="1"/>
</dbReference>
<protein>
    <submittedName>
        <fullName evidence="10">Cation:proton antiporter</fullName>
    </submittedName>
</protein>
<keyword evidence="8" id="KW-0406">Ion transport</keyword>
<comment type="similarity">
    <text evidence="2 8">Belongs to the CPA3 antiporters (TC 2.A.63) subunit F family.</text>
</comment>
<evidence type="ECO:0000256" key="7">
    <source>
        <dbReference type="ARBA" id="ARBA00023136"/>
    </source>
</evidence>
<evidence type="ECO:0000256" key="5">
    <source>
        <dbReference type="ARBA" id="ARBA00022692"/>
    </source>
</evidence>
<reference evidence="11" key="1">
    <citation type="journal article" date="2019" name="Int. J. Syst. Evol. Microbiol.">
        <title>The Global Catalogue of Microorganisms (GCM) 10K type strain sequencing project: providing services to taxonomists for standard genome sequencing and annotation.</title>
        <authorList>
            <consortium name="The Broad Institute Genomics Platform"/>
            <consortium name="The Broad Institute Genome Sequencing Center for Infectious Disease"/>
            <person name="Wu L."/>
            <person name="Ma J."/>
        </authorList>
    </citation>
    <scope>NUCLEOTIDE SEQUENCE [LARGE SCALE GENOMIC DNA]</scope>
    <source>
        <strain evidence="11">CGMCC 1.12931</strain>
    </source>
</reference>
<feature type="transmembrane region" description="Helical" evidence="9">
    <location>
        <begin position="6"/>
        <end position="24"/>
    </location>
</feature>
<keyword evidence="7 8" id="KW-0472">Membrane</keyword>
<evidence type="ECO:0000256" key="1">
    <source>
        <dbReference type="ARBA" id="ARBA00004651"/>
    </source>
</evidence>
<dbReference type="Proteomes" id="UP000599179">
    <property type="component" value="Unassembled WGS sequence"/>
</dbReference>
<dbReference type="PANTHER" id="PTHR34702:SF1">
    <property type="entry name" value="NA(+)_H(+) ANTIPORTER SUBUNIT F"/>
    <property type="match status" value="1"/>
</dbReference>
<dbReference type="RefSeq" id="WP_188458824.1">
    <property type="nucleotide sequence ID" value="NZ_BMGM01000007.1"/>
</dbReference>
<keyword evidence="8" id="KW-0050">Antiport</keyword>
<dbReference type="InterPro" id="IPR007208">
    <property type="entry name" value="MrpF/PhaF-like"/>
</dbReference>